<keyword evidence="3" id="KW-1185">Reference proteome</keyword>
<dbReference type="Gene3D" id="3.40.50.300">
    <property type="entry name" value="P-loop containing nucleotide triphosphate hydrolases"/>
    <property type="match status" value="1"/>
</dbReference>
<gene>
    <name evidence="2" type="ORF">SAMN05444349_10493</name>
</gene>
<dbReference type="InterPro" id="IPR002611">
    <property type="entry name" value="IstB_ATP-bd"/>
</dbReference>
<sequence>MISNNKTNRTAEKNMDRIMELLFKLRFYGMLETYRNDCRTTFSDGMTNDEFLKWLLESEYDYRYNVSIERLIRSANFRYKAYMEKIDYTIKRNLDRNQLERLASLDFIRDGQNIFITGSSRTGKSYIASAIGYEACKNGIKALYSNASKLM</sequence>
<protein>
    <submittedName>
        <fullName evidence="2">IstB-like ATP binding protein</fullName>
    </submittedName>
</protein>
<dbReference type="Pfam" id="PF01695">
    <property type="entry name" value="IstB_IS21"/>
    <property type="match status" value="1"/>
</dbReference>
<dbReference type="EMBL" id="FQVD01000004">
    <property type="protein sequence ID" value="SHE63992.1"/>
    <property type="molecule type" value="Genomic_DNA"/>
</dbReference>
<accession>A0A1M4V524</accession>
<evidence type="ECO:0000313" key="3">
    <source>
        <dbReference type="Proteomes" id="UP000184436"/>
    </source>
</evidence>
<dbReference type="Proteomes" id="UP000184436">
    <property type="component" value="Unassembled WGS sequence"/>
</dbReference>
<dbReference type="SUPFAM" id="SSF52540">
    <property type="entry name" value="P-loop containing nucleoside triphosphate hydrolases"/>
    <property type="match status" value="1"/>
</dbReference>
<dbReference type="InterPro" id="IPR027417">
    <property type="entry name" value="P-loop_NTPase"/>
</dbReference>
<name>A0A1M4V524_9BACE</name>
<feature type="domain" description="IstB-like ATP-binding" evidence="1">
    <location>
        <begin position="23"/>
        <end position="150"/>
    </location>
</feature>
<evidence type="ECO:0000313" key="2">
    <source>
        <dbReference type="EMBL" id="SHE63992.1"/>
    </source>
</evidence>
<evidence type="ECO:0000259" key="1">
    <source>
        <dbReference type="Pfam" id="PF01695"/>
    </source>
</evidence>
<dbReference type="AlphaFoldDB" id="A0A1M4V524"/>
<reference evidence="2 3" key="1">
    <citation type="submission" date="2016-11" db="EMBL/GenBank/DDBJ databases">
        <authorList>
            <person name="Jaros S."/>
            <person name="Januszkiewicz K."/>
            <person name="Wedrychowicz H."/>
        </authorList>
    </citation>
    <scope>NUCLEOTIDE SEQUENCE [LARGE SCALE GENOMIC DNA]</scope>
    <source>
        <strain evidence="2 3">DSM 26883</strain>
    </source>
</reference>
<dbReference type="GO" id="GO:0005524">
    <property type="term" value="F:ATP binding"/>
    <property type="evidence" value="ECO:0007669"/>
    <property type="project" value="InterPro"/>
</dbReference>
<dbReference type="STRING" id="871325.SAMN05444349_10493"/>
<organism evidence="2 3">
    <name type="scientific">Bacteroides faecichinchillae</name>
    <dbReference type="NCBI Taxonomy" id="871325"/>
    <lineage>
        <taxon>Bacteria</taxon>
        <taxon>Pseudomonadati</taxon>
        <taxon>Bacteroidota</taxon>
        <taxon>Bacteroidia</taxon>
        <taxon>Bacteroidales</taxon>
        <taxon>Bacteroidaceae</taxon>
        <taxon>Bacteroides</taxon>
    </lineage>
</organism>
<proteinExistence type="predicted"/>